<dbReference type="Pfam" id="PF01053">
    <property type="entry name" value="Cys_Met_Meta_PP"/>
    <property type="match status" value="1"/>
</dbReference>
<comment type="caution">
    <text evidence="4">The sequence shown here is derived from an EMBL/GenBank/DDBJ whole genome shotgun (WGS) entry which is preliminary data.</text>
</comment>
<dbReference type="Gene3D" id="3.90.1150.10">
    <property type="entry name" value="Aspartate Aminotransferase, domain 1"/>
    <property type="match status" value="1"/>
</dbReference>
<evidence type="ECO:0000256" key="1">
    <source>
        <dbReference type="ARBA" id="ARBA00001933"/>
    </source>
</evidence>
<dbReference type="RefSeq" id="WP_390307383.1">
    <property type="nucleotide sequence ID" value="NZ_JBHRRZ010000036.1"/>
</dbReference>
<gene>
    <name evidence="4" type="ORF">ACFODW_13915</name>
</gene>
<evidence type="ECO:0000256" key="3">
    <source>
        <dbReference type="RuleBase" id="RU362118"/>
    </source>
</evidence>
<accession>A0ABV7A9A3</accession>
<name>A0ABV7A9A3_9BACI</name>
<evidence type="ECO:0000256" key="2">
    <source>
        <dbReference type="ARBA" id="ARBA00022898"/>
    </source>
</evidence>
<reference evidence="5" key="1">
    <citation type="journal article" date="2019" name="Int. J. Syst. Evol. Microbiol.">
        <title>The Global Catalogue of Microorganisms (GCM) 10K type strain sequencing project: providing services to taxonomists for standard genome sequencing and annotation.</title>
        <authorList>
            <consortium name="The Broad Institute Genomics Platform"/>
            <consortium name="The Broad Institute Genome Sequencing Center for Infectious Disease"/>
            <person name="Wu L."/>
            <person name="Ma J."/>
        </authorList>
    </citation>
    <scope>NUCLEOTIDE SEQUENCE [LARGE SCALE GENOMIC DNA]</scope>
    <source>
        <strain evidence="5">KCTC 13193</strain>
    </source>
</reference>
<comment type="cofactor">
    <cofactor evidence="1 3">
        <name>pyridoxal 5'-phosphate</name>
        <dbReference type="ChEBI" id="CHEBI:597326"/>
    </cofactor>
</comment>
<dbReference type="EMBL" id="JBHRRZ010000036">
    <property type="protein sequence ID" value="MFC2949413.1"/>
    <property type="molecule type" value="Genomic_DNA"/>
</dbReference>
<organism evidence="4 5">
    <name type="scientific">Virgibacillus sediminis</name>
    <dbReference type="NCBI Taxonomy" id="202260"/>
    <lineage>
        <taxon>Bacteria</taxon>
        <taxon>Bacillati</taxon>
        <taxon>Bacillota</taxon>
        <taxon>Bacilli</taxon>
        <taxon>Bacillales</taxon>
        <taxon>Bacillaceae</taxon>
        <taxon>Virgibacillus</taxon>
    </lineage>
</organism>
<dbReference type="InterPro" id="IPR015422">
    <property type="entry name" value="PyrdxlP-dep_Trfase_small"/>
</dbReference>
<keyword evidence="2 3" id="KW-0663">Pyridoxal phosphate</keyword>
<comment type="similarity">
    <text evidence="3">Belongs to the trans-sulfuration enzymes family.</text>
</comment>
<dbReference type="Gene3D" id="3.40.640.10">
    <property type="entry name" value="Type I PLP-dependent aspartate aminotransferase-like (Major domain)"/>
    <property type="match status" value="1"/>
</dbReference>
<dbReference type="InterPro" id="IPR015421">
    <property type="entry name" value="PyrdxlP-dep_Trfase_major"/>
</dbReference>
<dbReference type="SUPFAM" id="SSF53383">
    <property type="entry name" value="PLP-dependent transferases"/>
    <property type="match status" value="1"/>
</dbReference>
<evidence type="ECO:0000313" key="5">
    <source>
        <dbReference type="Proteomes" id="UP001595387"/>
    </source>
</evidence>
<proteinExistence type="inferred from homology"/>
<evidence type="ECO:0000313" key="4">
    <source>
        <dbReference type="EMBL" id="MFC2949413.1"/>
    </source>
</evidence>
<sequence>MTNENIQAGTKAVWAGEKEYLVHGATQVPVVLSVAYNYDDMDEWYDVATGKKKGHIYGRNTNPTVQSFEDKVKILEDAEAATSFSTGMAAISNTLATFLLPGDRIVSIKDTYGGTNKIFTEFLPRQQIEVVLCETGNHEAIEAEVAKGCKILYLETPTNPTVKITDIERMAKAGHDAGALVIVDNTFGTPINQNPLSFGVDLVIHSATKFLGGHADALGGVVCGAHELVEKIYHYREINGATMDPMAAYLTLRGMKTLHLRVRQQCSNAMTLAKYLQTKDMVEAVYYPGLEEHPNHDIAKKQMKDFGGMLSFAVKGGVDTVRNLLPKLQLANRAANLGAVETTVGPARTTSHVECTPEERAAMGIPEGLIRVSCGIEDIDDLIADFEQAFNHVMSALKV</sequence>
<protein>
    <submittedName>
        <fullName evidence="4">Cystathionine gamma-synthase family protein</fullName>
    </submittedName>
</protein>
<dbReference type="InterPro" id="IPR000277">
    <property type="entry name" value="Cys/Met-Metab_PyrdxlP-dep_enz"/>
</dbReference>
<keyword evidence="5" id="KW-1185">Reference proteome</keyword>
<dbReference type="InterPro" id="IPR015424">
    <property type="entry name" value="PyrdxlP-dep_Trfase"/>
</dbReference>
<dbReference type="PANTHER" id="PTHR11808">
    <property type="entry name" value="TRANS-SULFURATION ENZYME FAMILY MEMBER"/>
    <property type="match status" value="1"/>
</dbReference>
<dbReference type="PANTHER" id="PTHR11808:SF80">
    <property type="entry name" value="CYSTATHIONINE GAMMA-LYASE"/>
    <property type="match status" value="1"/>
</dbReference>
<dbReference type="NCBIfam" id="NF006097">
    <property type="entry name" value="PRK08249.1"/>
    <property type="match status" value="1"/>
</dbReference>
<dbReference type="Proteomes" id="UP001595387">
    <property type="component" value="Unassembled WGS sequence"/>
</dbReference>
<dbReference type="CDD" id="cd00614">
    <property type="entry name" value="CGS_like"/>
    <property type="match status" value="1"/>
</dbReference>
<dbReference type="PIRSF" id="PIRSF001434">
    <property type="entry name" value="CGS"/>
    <property type="match status" value="1"/>
</dbReference>